<dbReference type="AlphaFoldDB" id="A0A9P6W1Y9"/>
<name>A0A9P6W1Y9_RHOMI</name>
<keyword evidence="2" id="KW-0472">Membrane</keyword>
<organism evidence="3 4">
    <name type="scientific">Rhodotorula mucilaginosa</name>
    <name type="common">Yeast</name>
    <name type="synonym">Rhodotorula rubra</name>
    <dbReference type="NCBI Taxonomy" id="5537"/>
    <lineage>
        <taxon>Eukaryota</taxon>
        <taxon>Fungi</taxon>
        <taxon>Dikarya</taxon>
        <taxon>Basidiomycota</taxon>
        <taxon>Pucciniomycotina</taxon>
        <taxon>Microbotryomycetes</taxon>
        <taxon>Sporidiobolales</taxon>
        <taxon>Sporidiobolaceae</taxon>
        <taxon>Rhodotorula</taxon>
    </lineage>
</organism>
<feature type="compositionally biased region" description="Low complexity" evidence="1">
    <location>
        <begin position="1"/>
        <end position="16"/>
    </location>
</feature>
<keyword evidence="2" id="KW-0812">Transmembrane</keyword>
<sequence length="245" mass="26001">MPRRSSASSSPLSQQPERPQPKGKVSFTSDQGPVLRSSAWTSAAQLGSLFAPASSSSSKQHANEIDTDTASTLSSTSSFEFDHRAPAAAAVAVAPPRRSGSSAYTFHTTPIPPGALVLLAESKTSPNPILSSTSNNNTSYNGSMAPSRRNASSAAMPSSQQQQSGGGRQTKVWAGPKGKMPALQRWKVWYGGVSVIEMLETWETVLYHSIILVALFAVFCALAYLPAHVSTMVKRAQWYISGVDA</sequence>
<gene>
    <name evidence="3" type="ORF">C6P46_004582</name>
</gene>
<feature type="region of interest" description="Disordered" evidence="1">
    <location>
        <begin position="127"/>
        <end position="174"/>
    </location>
</feature>
<evidence type="ECO:0000256" key="2">
    <source>
        <dbReference type="SAM" id="Phobius"/>
    </source>
</evidence>
<dbReference type="Proteomes" id="UP000777482">
    <property type="component" value="Unassembled WGS sequence"/>
</dbReference>
<evidence type="ECO:0000313" key="3">
    <source>
        <dbReference type="EMBL" id="KAG0660402.1"/>
    </source>
</evidence>
<feature type="transmembrane region" description="Helical" evidence="2">
    <location>
        <begin position="205"/>
        <end position="225"/>
    </location>
</feature>
<keyword evidence="4" id="KW-1185">Reference proteome</keyword>
<dbReference type="EMBL" id="PUHQ01000044">
    <property type="protein sequence ID" value="KAG0660402.1"/>
    <property type="molecule type" value="Genomic_DNA"/>
</dbReference>
<keyword evidence="2" id="KW-1133">Transmembrane helix</keyword>
<feature type="compositionally biased region" description="Low complexity" evidence="1">
    <location>
        <begin position="127"/>
        <end position="141"/>
    </location>
</feature>
<dbReference type="OrthoDB" id="2530133at2759"/>
<evidence type="ECO:0000313" key="4">
    <source>
        <dbReference type="Proteomes" id="UP000777482"/>
    </source>
</evidence>
<feature type="region of interest" description="Disordered" evidence="1">
    <location>
        <begin position="50"/>
        <end position="75"/>
    </location>
</feature>
<proteinExistence type="predicted"/>
<feature type="compositionally biased region" description="Low complexity" evidence="1">
    <location>
        <begin position="151"/>
        <end position="163"/>
    </location>
</feature>
<feature type="region of interest" description="Disordered" evidence="1">
    <location>
        <begin position="1"/>
        <end position="38"/>
    </location>
</feature>
<reference evidence="3 4" key="1">
    <citation type="submission" date="2020-11" db="EMBL/GenBank/DDBJ databases">
        <title>Kefir isolates.</title>
        <authorList>
            <person name="Marcisauskas S."/>
            <person name="Kim Y."/>
            <person name="Blasche S."/>
        </authorList>
    </citation>
    <scope>NUCLEOTIDE SEQUENCE [LARGE SCALE GENOMIC DNA]</scope>
    <source>
        <strain evidence="3 4">KR</strain>
    </source>
</reference>
<comment type="caution">
    <text evidence="3">The sequence shown here is derived from an EMBL/GenBank/DDBJ whole genome shotgun (WGS) entry which is preliminary data.</text>
</comment>
<accession>A0A9P6W1Y9</accession>
<evidence type="ECO:0000256" key="1">
    <source>
        <dbReference type="SAM" id="MobiDB-lite"/>
    </source>
</evidence>
<protein>
    <submittedName>
        <fullName evidence="3">Uncharacterized protein</fullName>
    </submittedName>
</protein>